<protein>
    <submittedName>
        <fullName evidence="5">AraC-type DNA-binding protein</fullName>
    </submittedName>
</protein>
<dbReference type="Pfam" id="PF12625">
    <property type="entry name" value="Arabinose_bd"/>
    <property type="match status" value="1"/>
</dbReference>
<dbReference type="Gene3D" id="1.10.10.60">
    <property type="entry name" value="Homeodomain-like"/>
    <property type="match status" value="1"/>
</dbReference>
<keyword evidence="6" id="KW-1185">Reference proteome</keyword>
<dbReference type="InterPro" id="IPR032687">
    <property type="entry name" value="AraC-type_N"/>
</dbReference>
<reference evidence="5 6" key="1">
    <citation type="submission" date="2016-10" db="EMBL/GenBank/DDBJ databases">
        <authorList>
            <person name="de Groot N.N."/>
        </authorList>
    </citation>
    <scope>NUCLEOTIDE SEQUENCE [LARGE SCALE GENOMIC DNA]</scope>
    <source>
        <strain evidence="5 6">CGMCC 1.7059</strain>
    </source>
</reference>
<sequence length="345" mass="39129">MQDLHENRRVVPEAYAQMLYEYLEAQGRVPEHVLGAPWPSPDSSGLGGIDEHLWSSMLERAERELEDPYLALHLGETINSRHLGVMGAVLPACDNLAGALRLLVRYQRLLFDTVPMTPRSVDGSIELVWDTYENRTSRLVDEVGLAVLVRFCRSIVRVPVNPVRVDFTHVGPGDISPYEEYFGCPVGFQRPELVLQGSLELMNAPLKTPDPALIRVLEQHADQLLRQLPTQQDIVVKVRKAIAGLLCQGEPSIETVSRSMNCHSRKLQRELKLAGTTFRDELQAVRHQFAESYLRDRRLQILDVAMLLGFSEHSAFTRSFRKWTGRTPAEFRQENKGAEQNEQPD</sequence>
<dbReference type="PRINTS" id="PR00032">
    <property type="entry name" value="HTHARAC"/>
</dbReference>
<dbReference type="EMBL" id="FNNE01000006">
    <property type="protein sequence ID" value="SDX15418.1"/>
    <property type="molecule type" value="Genomic_DNA"/>
</dbReference>
<dbReference type="InterPro" id="IPR020449">
    <property type="entry name" value="Tscrpt_reg_AraC-type_HTH"/>
</dbReference>
<dbReference type="GO" id="GO:0003700">
    <property type="term" value="F:DNA-binding transcription factor activity"/>
    <property type="evidence" value="ECO:0007669"/>
    <property type="project" value="InterPro"/>
</dbReference>
<dbReference type="SUPFAM" id="SSF46689">
    <property type="entry name" value="Homeodomain-like"/>
    <property type="match status" value="1"/>
</dbReference>
<gene>
    <name evidence="5" type="ORF">SAMN04487960_106283</name>
</gene>
<evidence type="ECO:0000313" key="5">
    <source>
        <dbReference type="EMBL" id="SDX15418.1"/>
    </source>
</evidence>
<dbReference type="AlphaFoldDB" id="A0A1H2ZEL7"/>
<dbReference type="GO" id="GO:0000976">
    <property type="term" value="F:transcription cis-regulatory region binding"/>
    <property type="evidence" value="ECO:0007669"/>
    <property type="project" value="TreeGrafter"/>
</dbReference>
<dbReference type="PANTHER" id="PTHR47894">
    <property type="entry name" value="HTH-TYPE TRANSCRIPTIONAL REGULATOR GADX"/>
    <property type="match status" value="1"/>
</dbReference>
<dbReference type="PROSITE" id="PS01124">
    <property type="entry name" value="HTH_ARAC_FAMILY_2"/>
    <property type="match status" value="1"/>
</dbReference>
<evidence type="ECO:0000313" key="6">
    <source>
        <dbReference type="Proteomes" id="UP000199675"/>
    </source>
</evidence>
<dbReference type="PANTHER" id="PTHR47894:SF1">
    <property type="entry name" value="HTH-TYPE TRANSCRIPTIONAL REGULATOR VQSM"/>
    <property type="match status" value="1"/>
</dbReference>
<accession>A0A1H2ZEL7</accession>
<proteinExistence type="predicted"/>
<dbReference type="GO" id="GO:0005829">
    <property type="term" value="C:cytosol"/>
    <property type="evidence" value="ECO:0007669"/>
    <property type="project" value="TreeGrafter"/>
</dbReference>
<dbReference type="InterPro" id="IPR009057">
    <property type="entry name" value="Homeodomain-like_sf"/>
</dbReference>
<evidence type="ECO:0000256" key="3">
    <source>
        <dbReference type="ARBA" id="ARBA00023163"/>
    </source>
</evidence>
<dbReference type="Proteomes" id="UP000199675">
    <property type="component" value="Unassembled WGS sequence"/>
</dbReference>
<dbReference type="Pfam" id="PF12833">
    <property type="entry name" value="HTH_18"/>
    <property type="match status" value="1"/>
</dbReference>
<dbReference type="STRING" id="488533.SAMN04487960_106283"/>
<evidence type="ECO:0000256" key="2">
    <source>
        <dbReference type="ARBA" id="ARBA00023125"/>
    </source>
</evidence>
<organism evidence="5 6">
    <name type="scientific">Marinobacter mobilis</name>
    <dbReference type="NCBI Taxonomy" id="488533"/>
    <lineage>
        <taxon>Bacteria</taxon>
        <taxon>Pseudomonadati</taxon>
        <taxon>Pseudomonadota</taxon>
        <taxon>Gammaproteobacteria</taxon>
        <taxon>Pseudomonadales</taxon>
        <taxon>Marinobacteraceae</taxon>
        <taxon>Marinobacter</taxon>
    </lineage>
</organism>
<keyword evidence="2 5" id="KW-0238">DNA-binding</keyword>
<feature type="domain" description="HTH araC/xylS-type" evidence="4">
    <location>
        <begin position="236"/>
        <end position="334"/>
    </location>
</feature>
<evidence type="ECO:0000259" key="4">
    <source>
        <dbReference type="PROSITE" id="PS01124"/>
    </source>
</evidence>
<keyword evidence="3" id="KW-0804">Transcription</keyword>
<keyword evidence="1" id="KW-0805">Transcription regulation</keyword>
<name>A0A1H2ZEL7_9GAMM</name>
<evidence type="ECO:0000256" key="1">
    <source>
        <dbReference type="ARBA" id="ARBA00023015"/>
    </source>
</evidence>
<dbReference type="InterPro" id="IPR018060">
    <property type="entry name" value="HTH_AraC"/>
</dbReference>
<dbReference type="SMART" id="SM00342">
    <property type="entry name" value="HTH_ARAC"/>
    <property type="match status" value="1"/>
</dbReference>
<dbReference type="RefSeq" id="WP_217634564.1">
    <property type="nucleotide sequence ID" value="NZ_FNNE01000006.1"/>
</dbReference>